<gene>
    <name evidence="1" type="ORF">SAMN05421856_105116</name>
</gene>
<accession>A0A1H8A5E6</accession>
<dbReference type="EMBL" id="FOBV01000005">
    <property type="protein sequence ID" value="SEM65783.1"/>
    <property type="molecule type" value="Genomic_DNA"/>
</dbReference>
<protein>
    <submittedName>
        <fullName evidence="1">Uncharacterized protein</fullName>
    </submittedName>
</protein>
<dbReference type="AlphaFoldDB" id="A0A1H8A5E6"/>
<dbReference type="RefSeq" id="WP_090000236.1">
    <property type="nucleotide sequence ID" value="NZ_FOBV01000005.1"/>
</dbReference>
<keyword evidence="2" id="KW-1185">Reference proteome</keyword>
<evidence type="ECO:0000313" key="2">
    <source>
        <dbReference type="Proteomes" id="UP000199450"/>
    </source>
</evidence>
<organism evidence="1 2">
    <name type="scientific">Chryseobacterium taichungense</name>
    <dbReference type="NCBI Taxonomy" id="295069"/>
    <lineage>
        <taxon>Bacteria</taxon>
        <taxon>Pseudomonadati</taxon>
        <taxon>Bacteroidota</taxon>
        <taxon>Flavobacteriia</taxon>
        <taxon>Flavobacteriales</taxon>
        <taxon>Weeksellaceae</taxon>
        <taxon>Chryseobacterium group</taxon>
        <taxon>Chryseobacterium</taxon>
    </lineage>
</organism>
<sequence>MPNINYTRPIGRKKYISIEKHQSTARNKYAKWISINVERDLFDYADYGNFTKIENNPIDIEWTCTSSNNMWSLLPNKNSVGQDNEQFGFFQRPVNDNDDWHGFPVIPFSKSRYNISKDLLNLWVEKGVISIDDISSIVKRKRI</sequence>
<dbReference type="Proteomes" id="UP000199450">
    <property type="component" value="Unassembled WGS sequence"/>
</dbReference>
<proteinExistence type="predicted"/>
<dbReference type="STRING" id="295069.SAMN05421856_105116"/>
<evidence type="ECO:0000313" key="1">
    <source>
        <dbReference type="EMBL" id="SEM65783.1"/>
    </source>
</evidence>
<name>A0A1H8A5E6_9FLAO</name>
<dbReference type="OrthoDB" id="3034928at2"/>
<reference evidence="2" key="1">
    <citation type="submission" date="2016-10" db="EMBL/GenBank/DDBJ databases">
        <authorList>
            <person name="Varghese N."/>
            <person name="Submissions S."/>
        </authorList>
    </citation>
    <scope>NUCLEOTIDE SEQUENCE [LARGE SCALE GENOMIC DNA]</scope>
    <source>
        <strain evidence="2">DSM 17453</strain>
    </source>
</reference>